<dbReference type="InterPro" id="IPR029044">
    <property type="entry name" value="Nucleotide-diphossugar_trans"/>
</dbReference>
<dbReference type="AlphaFoldDB" id="A0A6N7ENZ7"/>
<gene>
    <name evidence="11" type="ORF">GB881_12580</name>
</gene>
<evidence type="ECO:0000256" key="4">
    <source>
        <dbReference type="ARBA" id="ARBA00022679"/>
    </source>
</evidence>
<keyword evidence="4 11" id="KW-0808">Transferase</keyword>
<sequence length="243" mass="25829">MSAVLPAVSVVIPARDDAVALERCLQALARQAVTPAEVVVVDNGSSDGTAAVGAAHGARVVAEPRVGIPAAAATGYDAARNEIVARLDADSVPDEDWVGAIASAMSDARVDAVTGVGRFYEHGRAGGVSAGAYLGTYYLLCHLALGHHALWGSNMAVRRSAWLAVRERVHRAEPDLHDDLDLAFALGPGRTIRLDRTISVGVSARSLQGAAQVRRRFRRAFRTLGVNWAEVPPWERWALRLAT</sequence>
<evidence type="ECO:0000256" key="9">
    <source>
        <dbReference type="ARBA" id="ARBA00040345"/>
    </source>
</evidence>
<evidence type="ECO:0000256" key="1">
    <source>
        <dbReference type="ARBA" id="ARBA00004236"/>
    </source>
</evidence>
<evidence type="ECO:0000256" key="3">
    <source>
        <dbReference type="ARBA" id="ARBA00022676"/>
    </source>
</evidence>
<dbReference type="RefSeq" id="WP_152194206.1">
    <property type="nucleotide sequence ID" value="NZ_VUKD01000001.1"/>
</dbReference>
<feature type="domain" description="Glycosyltransferase 2-like" evidence="10">
    <location>
        <begin position="9"/>
        <end position="161"/>
    </location>
</feature>
<reference evidence="11 12" key="1">
    <citation type="submission" date="2019-10" db="EMBL/GenBank/DDBJ databases">
        <title>Georgenia wutianyii sp. nov. and Georgenia yuyongxinii sp. nov. isolated from plateau pika (Ochotona curzoniae) in the Qinghai-Tibet plateau of China.</title>
        <authorList>
            <person name="Tian Z."/>
        </authorList>
    </citation>
    <scope>NUCLEOTIDE SEQUENCE [LARGE SCALE GENOMIC DNA]</scope>
    <source>
        <strain evidence="11 12">JCM 19765</strain>
    </source>
</reference>
<evidence type="ECO:0000256" key="8">
    <source>
        <dbReference type="ARBA" id="ARBA00038120"/>
    </source>
</evidence>
<comment type="subcellular location">
    <subcellularLocation>
        <location evidence="1">Cell membrane</location>
    </subcellularLocation>
</comment>
<keyword evidence="2" id="KW-1003">Cell membrane</keyword>
<accession>A0A6N7ENZ7</accession>
<name>A0A6N7ENZ7_9MICO</name>
<dbReference type="OrthoDB" id="9802632at2"/>
<dbReference type="EMBL" id="WHPC01000052">
    <property type="protein sequence ID" value="MPV37866.1"/>
    <property type="molecule type" value="Genomic_DNA"/>
</dbReference>
<dbReference type="PANTHER" id="PTHR43646">
    <property type="entry name" value="GLYCOSYLTRANSFERASE"/>
    <property type="match status" value="1"/>
</dbReference>
<keyword evidence="3" id="KW-0328">Glycosyltransferase</keyword>
<evidence type="ECO:0000256" key="2">
    <source>
        <dbReference type="ARBA" id="ARBA00022475"/>
    </source>
</evidence>
<dbReference type="Gene3D" id="3.90.550.10">
    <property type="entry name" value="Spore Coat Polysaccharide Biosynthesis Protein SpsA, Chain A"/>
    <property type="match status" value="1"/>
</dbReference>
<evidence type="ECO:0000313" key="12">
    <source>
        <dbReference type="Proteomes" id="UP000437709"/>
    </source>
</evidence>
<dbReference type="SUPFAM" id="SSF53448">
    <property type="entry name" value="Nucleotide-diphospho-sugar transferases"/>
    <property type="match status" value="1"/>
</dbReference>
<dbReference type="CDD" id="cd00761">
    <property type="entry name" value="Glyco_tranf_GTA_type"/>
    <property type="match status" value="1"/>
</dbReference>
<evidence type="ECO:0000256" key="5">
    <source>
        <dbReference type="ARBA" id="ARBA00023136"/>
    </source>
</evidence>
<organism evidence="11 12">
    <name type="scientific">Georgenia subflava</name>
    <dbReference type="NCBI Taxonomy" id="1622177"/>
    <lineage>
        <taxon>Bacteria</taxon>
        <taxon>Bacillati</taxon>
        <taxon>Actinomycetota</taxon>
        <taxon>Actinomycetes</taxon>
        <taxon>Micrococcales</taxon>
        <taxon>Bogoriellaceae</taxon>
        <taxon>Georgenia</taxon>
    </lineage>
</organism>
<evidence type="ECO:0000313" key="11">
    <source>
        <dbReference type="EMBL" id="MPV37866.1"/>
    </source>
</evidence>
<protein>
    <recommendedName>
        <fullName evidence="9">4,4'-diaponeurosporenoate glycosyltransferase</fullName>
    </recommendedName>
</protein>
<evidence type="ECO:0000256" key="6">
    <source>
        <dbReference type="ARBA" id="ARBA00037281"/>
    </source>
</evidence>
<dbReference type="Pfam" id="PF00535">
    <property type="entry name" value="Glycos_transf_2"/>
    <property type="match status" value="1"/>
</dbReference>
<keyword evidence="12" id="KW-1185">Reference proteome</keyword>
<comment type="function">
    <text evidence="6">Catalyzes the glycosylation of 4,4'-diaponeurosporenoate, i.e. the esterification of glucose at the C1'' position with the carboxyl group of 4,4'-diaponeurosporenic acid, to form glycosyl-4,4'-diaponeurosporenoate. This is a step in the biosynthesis of staphyloxanthin, an orange pigment present in most staphylococci strains.</text>
</comment>
<comment type="similarity">
    <text evidence="8">Belongs to the glycosyltransferase 2 family. CrtQ subfamily.</text>
</comment>
<comment type="caution">
    <text evidence="11">The sequence shown here is derived from an EMBL/GenBank/DDBJ whole genome shotgun (WGS) entry which is preliminary data.</text>
</comment>
<proteinExistence type="inferred from homology"/>
<comment type="pathway">
    <text evidence="7">Carotenoid biosynthesis; staphyloxanthin biosynthesis; staphyloxanthin from farnesyl diphosphate: step 4/5.</text>
</comment>
<dbReference type="GO" id="GO:0005886">
    <property type="term" value="C:plasma membrane"/>
    <property type="evidence" value="ECO:0007669"/>
    <property type="project" value="UniProtKB-SubCell"/>
</dbReference>
<keyword evidence="5" id="KW-0472">Membrane</keyword>
<dbReference type="InterPro" id="IPR001173">
    <property type="entry name" value="Glyco_trans_2-like"/>
</dbReference>
<dbReference type="GO" id="GO:0016757">
    <property type="term" value="F:glycosyltransferase activity"/>
    <property type="evidence" value="ECO:0007669"/>
    <property type="project" value="UniProtKB-KW"/>
</dbReference>
<evidence type="ECO:0000259" key="10">
    <source>
        <dbReference type="Pfam" id="PF00535"/>
    </source>
</evidence>
<dbReference type="PANTHER" id="PTHR43646:SF2">
    <property type="entry name" value="GLYCOSYLTRANSFERASE 2-LIKE DOMAIN-CONTAINING PROTEIN"/>
    <property type="match status" value="1"/>
</dbReference>
<evidence type="ECO:0000256" key="7">
    <source>
        <dbReference type="ARBA" id="ARBA00037904"/>
    </source>
</evidence>
<dbReference type="Proteomes" id="UP000437709">
    <property type="component" value="Unassembled WGS sequence"/>
</dbReference>